<accession>R7QBC5</accession>
<reference evidence="3" key="1">
    <citation type="journal article" date="2013" name="Proc. Natl. Acad. Sci. U.S.A.">
        <title>Genome structure and metabolic features in the red seaweed Chondrus crispus shed light on evolution of the Archaeplastida.</title>
        <authorList>
            <person name="Collen J."/>
            <person name="Porcel B."/>
            <person name="Carre W."/>
            <person name="Ball S.G."/>
            <person name="Chaparro C."/>
            <person name="Tonon T."/>
            <person name="Barbeyron T."/>
            <person name="Michel G."/>
            <person name="Noel B."/>
            <person name="Valentin K."/>
            <person name="Elias M."/>
            <person name="Artiguenave F."/>
            <person name="Arun A."/>
            <person name="Aury J.M."/>
            <person name="Barbosa-Neto J.F."/>
            <person name="Bothwell J.H."/>
            <person name="Bouget F.Y."/>
            <person name="Brillet L."/>
            <person name="Cabello-Hurtado F."/>
            <person name="Capella-Gutierrez S."/>
            <person name="Charrier B."/>
            <person name="Cladiere L."/>
            <person name="Cock J.M."/>
            <person name="Coelho S.M."/>
            <person name="Colleoni C."/>
            <person name="Czjzek M."/>
            <person name="Da Silva C."/>
            <person name="Delage L."/>
            <person name="Denoeud F."/>
            <person name="Deschamps P."/>
            <person name="Dittami S.M."/>
            <person name="Gabaldon T."/>
            <person name="Gachon C.M."/>
            <person name="Groisillier A."/>
            <person name="Herve C."/>
            <person name="Jabbari K."/>
            <person name="Katinka M."/>
            <person name="Kloareg B."/>
            <person name="Kowalczyk N."/>
            <person name="Labadie K."/>
            <person name="Leblanc C."/>
            <person name="Lopez P.J."/>
            <person name="McLachlan D.H."/>
            <person name="Meslet-Cladiere L."/>
            <person name="Moustafa A."/>
            <person name="Nehr Z."/>
            <person name="Nyvall Collen P."/>
            <person name="Panaud O."/>
            <person name="Partensky F."/>
            <person name="Poulain J."/>
            <person name="Rensing S.A."/>
            <person name="Rousvoal S."/>
            <person name="Samson G."/>
            <person name="Symeonidi A."/>
            <person name="Weissenbach J."/>
            <person name="Zambounis A."/>
            <person name="Wincker P."/>
            <person name="Boyen C."/>
        </authorList>
    </citation>
    <scope>NUCLEOTIDE SEQUENCE [LARGE SCALE GENOMIC DNA]</scope>
    <source>
        <strain evidence="3">cv. Stackhouse</strain>
    </source>
</reference>
<organism evidence="2 3">
    <name type="scientific">Chondrus crispus</name>
    <name type="common">Carrageen Irish moss</name>
    <name type="synonym">Polymorpha crispa</name>
    <dbReference type="NCBI Taxonomy" id="2769"/>
    <lineage>
        <taxon>Eukaryota</taxon>
        <taxon>Rhodophyta</taxon>
        <taxon>Florideophyceae</taxon>
        <taxon>Rhodymeniophycidae</taxon>
        <taxon>Gigartinales</taxon>
        <taxon>Gigartinaceae</taxon>
        <taxon>Chondrus</taxon>
    </lineage>
</organism>
<dbReference type="Proteomes" id="UP000012073">
    <property type="component" value="Unassembled WGS sequence"/>
</dbReference>
<dbReference type="AlphaFoldDB" id="R7QBC5"/>
<keyword evidence="3" id="KW-1185">Reference proteome</keyword>
<feature type="region of interest" description="Disordered" evidence="1">
    <location>
        <begin position="96"/>
        <end position="167"/>
    </location>
</feature>
<protein>
    <submittedName>
        <fullName evidence="2">Uncharacterized protein</fullName>
    </submittedName>
</protein>
<dbReference type="Gramene" id="CDF35817">
    <property type="protein sequence ID" value="CDF35817"/>
    <property type="gene ID" value="CHC_T00004269001"/>
</dbReference>
<feature type="compositionally biased region" description="Low complexity" evidence="1">
    <location>
        <begin position="120"/>
        <end position="137"/>
    </location>
</feature>
<dbReference type="RefSeq" id="XP_005715636.1">
    <property type="nucleotide sequence ID" value="XM_005715579.1"/>
</dbReference>
<feature type="compositionally biased region" description="Pro residues" evidence="1">
    <location>
        <begin position="158"/>
        <end position="167"/>
    </location>
</feature>
<dbReference type="GeneID" id="17323352"/>
<evidence type="ECO:0000256" key="1">
    <source>
        <dbReference type="SAM" id="MobiDB-lite"/>
    </source>
</evidence>
<evidence type="ECO:0000313" key="2">
    <source>
        <dbReference type="EMBL" id="CDF35817.1"/>
    </source>
</evidence>
<gene>
    <name evidence="2" type="ORF">CHC_T00004269001</name>
</gene>
<sequence>MQRASVCPHTPPPTPLKQPFAPFTPHSSLPRHNSSARSKPSPLKVVVAPSLSSLFSTRPALRFVAPPFSQAWPELRVWVLTHPSFAFPRLQANCQKKEVSSSPPQLHPIGSPSNMQATLTNNSSSVPTPSTHPKSSSIQLTLTKTSKQRAPPLCEPRIPMPPSPSPPRWQSAATIFMSFSSSERRGGTPLLTISRRVFAGLV</sequence>
<dbReference type="KEGG" id="ccp:CHC_T00004269001"/>
<feature type="compositionally biased region" description="Polar residues" evidence="1">
    <location>
        <begin position="25"/>
        <end position="38"/>
    </location>
</feature>
<proteinExistence type="predicted"/>
<dbReference type="EMBL" id="HG001749">
    <property type="protein sequence ID" value="CDF35817.1"/>
    <property type="molecule type" value="Genomic_DNA"/>
</dbReference>
<feature type="region of interest" description="Disordered" evidence="1">
    <location>
        <begin position="1"/>
        <end position="42"/>
    </location>
</feature>
<evidence type="ECO:0000313" key="3">
    <source>
        <dbReference type="Proteomes" id="UP000012073"/>
    </source>
</evidence>
<name>R7QBC5_CHOCR</name>